<dbReference type="Gene3D" id="3.90.226.10">
    <property type="entry name" value="2-enoyl-CoA Hydratase, Chain A, domain 1"/>
    <property type="match status" value="1"/>
</dbReference>
<dbReference type="STRING" id="7868.ENSCMIP00000000631"/>
<dbReference type="Proteomes" id="UP000314986">
    <property type="component" value="Unassembled WGS sequence"/>
</dbReference>
<proteinExistence type="predicted"/>
<dbReference type="GO" id="GO:0005739">
    <property type="term" value="C:mitochondrion"/>
    <property type="evidence" value="ECO:0007669"/>
    <property type="project" value="TreeGrafter"/>
</dbReference>
<keyword evidence="3" id="KW-1185">Reference proteome</keyword>
<accession>A0A4W3GBL2</accession>
<reference evidence="3" key="3">
    <citation type="journal article" date="2014" name="Nature">
        <title>Elephant shark genome provides unique insights into gnathostome evolution.</title>
        <authorList>
            <consortium name="International Elephant Shark Genome Sequencing Consortium"/>
            <person name="Venkatesh B."/>
            <person name="Lee A.P."/>
            <person name="Ravi V."/>
            <person name="Maurya A.K."/>
            <person name="Lian M.M."/>
            <person name="Swann J.B."/>
            <person name="Ohta Y."/>
            <person name="Flajnik M.F."/>
            <person name="Sutoh Y."/>
            <person name="Kasahara M."/>
            <person name="Hoon S."/>
            <person name="Gangu V."/>
            <person name="Roy S.W."/>
            <person name="Irimia M."/>
            <person name="Korzh V."/>
            <person name="Kondrychyn I."/>
            <person name="Lim Z.W."/>
            <person name="Tay B.H."/>
            <person name="Tohari S."/>
            <person name="Kong K.W."/>
            <person name="Ho S."/>
            <person name="Lorente-Galdos B."/>
            <person name="Quilez J."/>
            <person name="Marques-Bonet T."/>
            <person name="Raney B.J."/>
            <person name="Ingham P.W."/>
            <person name="Tay A."/>
            <person name="Hillier L.W."/>
            <person name="Minx P."/>
            <person name="Boehm T."/>
            <person name="Wilson R.K."/>
            <person name="Brenner S."/>
            <person name="Warren W.C."/>
        </authorList>
    </citation>
    <scope>NUCLEOTIDE SEQUENCE [LARGE SCALE GENOMIC DNA]</scope>
</reference>
<evidence type="ECO:0000259" key="1">
    <source>
        <dbReference type="Pfam" id="PF01039"/>
    </source>
</evidence>
<feature type="domain" description="Acetyl-coenzyme A carboxylase carboxyl transferase subunit beta" evidence="1">
    <location>
        <begin position="5"/>
        <end position="82"/>
    </location>
</feature>
<reference evidence="3" key="1">
    <citation type="journal article" date="2006" name="Science">
        <title>Ancient noncoding elements conserved in the human genome.</title>
        <authorList>
            <person name="Venkatesh B."/>
            <person name="Kirkness E.F."/>
            <person name="Loh Y.H."/>
            <person name="Halpern A.L."/>
            <person name="Lee A.P."/>
            <person name="Johnson J."/>
            <person name="Dandona N."/>
            <person name="Viswanathan L.D."/>
            <person name="Tay A."/>
            <person name="Venter J.C."/>
            <person name="Strausberg R.L."/>
            <person name="Brenner S."/>
        </authorList>
    </citation>
    <scope>NUCLEOTIDE SEQUENCE [LARGE SCALE GENOMIC DNA]</scope>
</reference>
<dbReference type="InParanoid" id="A0A4W3GBL2"/>
<dbReference type="SUPFAM" id="SSF52096">
    <property type="entry name" value="ClpP/crotonase"/>
    <property type="match status" value="1"/>
</dbReference>
<dbReference type="InterPro" id="IPR045190">
    <property type="entry name" value="MCCB/AccD1-like"/>
</dbReference>
<dbReference type="GO" id="GO:1905202">
    <property type="term" value="C:methylcrotonoyl-CoA carboxylase complex"/>
    <property type="evidence" value="ECO:0007669"/>
    <property type="project" value="TreeGrafter"/>
</dbReference>
<dbReference type="Ensembl" id="ENSCMIT00000000679.1">
    <property type="protein sequence ID" value="ENSCMIP00000000631.1"/>
    <property type="gene ID" value="ENSCMIG00000000456.1"/>
</dbReference>
<reference evidence="3" key="2">
    <citation type="journal article" date="2007" name="PLoS Biol.">
        <title>Survey sequencing and comparative analysis of the elephant shark (Callorhinchus milii) genome.</title>
        <authorList>
            <person name="Venkatesh B."/>
            <person name="Kirkness E.F."/>
            <person name="Loh Y.H."/>
            <person name="Halpern A.L."/>
            <person name="Lee A.P."/>
            <person name="Johnson J."/>
            <person name="Dandona N."/>
            <person name="Viswanathan L.D."/>
            <person name="Tay A."/>
            <person name="Venter J.C."/>
            <person name="Strausberg R.L."/>
            <person name="Brenner S."/>
        </authorList>
    </citation>
    <scope>NUCLEOTIDE SEQUENCE [LARGE SCALE GENOMIC DNA]</scope>
</reference>
<dbReference type="InterPro" id="IPR034733">
    <property type="entry name" value="AcCoA_carboxyl_beta"/>
</dbReference>
<dbReference type="GO" id="GO:0004485">
    <property type="term" value="F:methylcrotonoyl-CoA carboxylase activity"/>
    <property type="evidence" value="ECO:0007669"/>
    <property type="project" value="TreeGrafter"/>
</dbReference>
<reference evidence="2" key="5">
    <citation type="submission" date="2025-09" db="UniProtKB">
        <authorList>
            <consortium name="Ensembl"/>
        </authorList>
    </citation>
    <scope>IDENTIFICATION</scope>
</reference>
<dbReference type="GO" id="GO:0006552">
    <property type="term" value="P:L-leucine catabolic process"/>
    <property type="evidence" value="ECO:0007669"/>
    <property type="project" value="TreeGrafter"/>
</dbReference>
<sequence>MSFQCGRSFDPNFLFLWPNARVAIVGPSHCADYPGAEAESRDETELQRLKERLEEESSAFHSSSRVWDDGVILPQDTRTVMFLFNLLNLI</sequence>
<evidence type="ECO:0000313" key="3">
    <source>
        <dbReference type="Proteomes" id="UP000314986"/>
    </source>
</evidence>
<organism evidence="2 3">
    <name type="scientific">Callorhinchus milii</name>
    <name type="common">Ghost shark</name>
    <dbReference type="NCBI Taxonomy" id="7868"/>
    <lineage>
        <taxon>Eukaryota</taxon>
        <taxon>Metazoa</taxon>
        <taxon>Chordata</taxon>
        <taxon>Craniata</taxon>
        <taxon>Vertebrata</taxon>
        <taxon>Chondrichthyes</taxon>
        <taxon>Holocephali</taxon>
        <taxon>Chimaeriformes</taxon>
        <taxon>Callorhinchidae</taxon>
        <taxon>Callorhinchus</taxon>
    </lineage>
</organism>
<dbReference type="Pfam" id="PF01039">
    <property type="entry name" value="Carboxyl_trans"/>
    <property type="match status" value="1"/>
</dbReference>
<evidence type="ECO:0000313" key="2">
    <source>
        <dbReference type="Ensembl" id="ENSCMIP00000000631.1"/>
    </source>
</evidence>
<dbReference type="InterPro" id="IPR029045">
    <property type="entry name" value="ClpP/crotonase-like_dom_sf"/>
</dbReference>
<reference evidence="2" key="4">
    <citation type="submission" date="2025-08" db="UniProtKB">
        <authorList>
            <consortium name="Ensembl"/>
        </authorList>
    </citation>
    <scope>IDENTIFICATION</scope>
</reference>
<dbReference type="GeneTree" id="ENSGT00940000164186"/>
<dbReference type="PANTHER" id="PTHR22855:SF47">
    <property type="entry name" value="METHYLCROTONOYL-COA CARBOXYLASE"/>
    <property type="match status" value="1"/>
</dbReference>
<dbReference type="AlphaFoldDB" id="A0A4W3GBL2"/>
<name>A0A4W3GBL2_CALMI</name>
<protein>
    <submittedName>
        <fullName evidence="2">Methylcrotonoyl-CoA carboxylase beta chain, mitochondrial-like</fullName>
    </submittedName>
</protein>
<dbReference type="PANTHER" id="PTHR22855">
    <property type="entry name" value="ACETYL, PROPIONYL, PYRUVATE, AND GLUTACONYL CARBOXYLASE-RELATED"/>
    <property type="match status" value="1"/>
</dbReference>